<dbReference type="InterPro" id="IPR002347">
    <property type="entry name" value="SDR_fam"/>
</dbReference>
<dbReference type="PRINTS" id="PR00081">
    <property type="entry name" value="GDHRDH"/>
</dbReference>
<dbReference type="Gene3D" id="3.40.50.720">
    <property type="entry name" value="NAD(P)-binding Rossmann-like Domain"/>
    <property type="match status" value="1"/>
</dbReference>
<dbReference type="Proteomes" id="UP001172673">
    <property type="component" value="Unassembled WGS sequence"/>
</dbReference>
<feature type="compositionally biased region" description="Basic and acidic residues" evidence="1">
    <location>
        <begin position="285"/>
        <end position="303"/>
    </location>
</feature>
<sequence length="303" mass="33030">MTSLNKEVALIIGASRGIGRRVAVDLAKNDYHVVVAAKTTSDAASLSSFPPDPNSAQSTINTVAREITEAGGSALALPVDVRDVDNVKDLVDEVVRRLGRLDVLVYNSGAIWWSAVETTPVKRFLLLQQVNPQGLYAAVSAALPHFGKQGWKGRIIVVSPPIYSRFFRGKTAYAIGKVRQGRKQMAITSIWPASSIESAATGETVKRDPEAVKDLRKAEIYSDAIIAMLQSPAEEVNGLLDTDEDFLRKKGVTDFSKYSLVPGATPRRIMPAEFPVLEVAEQDDEGRRVDSVVLRQGREKSKL</sequence>
<comment type="caution">
    <text evidence="2">The sequence shown here is derived from an EMBL/GenBank/DDBJ whole genome shotgun (WGS) entry which is preliminary data.</text>
</comment>
<dbReference type="EMBL" id="JAPDRK010000002">
    <property type="protein sequence ID" value="KAJ9615761.1"/>
    <property type="molecule type" value="Genomic_DNA"/>
</dbReference>
<organism evidence="2 3">
    <name type="scientific">Cladophialophora chaetospira</name>
    <dbReference type="NCBI Taxonomy" id="386627"/>
    <lineage>
        <taxon>Eukaryota</taxon>
        <taxon>Fungi</taxon>
        <taxon>Dikarya</taxon>
        <taxon>Ascomycota</taxon>
        <taxon>Pezizomycotina</taxon>
        <taxon>Eurotiomycetes</taxon>
        <taxon>Chaetothyriomycetidae</taxon>
        <taxon>Chaetothyriales</taxon>
        <taxon>Herpotrichiellaceae</taxon>
        <taxon>Cladophialophora</taxon>
    </lineage>
</organism>
<protein>
    <recommendedName>
        <fullName evidence="4">Short chain dehydrogenase</fullName>
    </recommendedName>
</protein>
<dbReference type="PANTHER" id="PTHR42808">
    <property type="entry name" value="HYDROXYSTEROID DEHYDROGENASE-LIKE PROTEIN 2"/>
    <property type="match status" value="1"/>
</dbReference>
<evidence type="ECO:0000256" key="1">
    <source>
        <dbReference type="SAM" id="MobiDB-lite"/>
    </source>
</evidence>
<gene>
    <name evidence="2" type="ORF">H2200_001838</name>
</gene>
<evidence type="ECO:0000313" key="3">
    <source>
        <dbReference type="Proteomes" id="UP001172673"/>
    </source>
</evidence>
<dbReference type="InterPro" id="IPR051935">
    <property type="entry name" value="HSDL2"/>
</dbReference>
<dbReference type="Pfam" id="PF00106">
    <property type="entry name" value="adh_short"/>
    <property type="match status" value="2"/>
</dbReference>
<evidence type="ECO:0000313" key="2">
    <source>
        <dbReference type="EMBL" id="KAJ9615761.1"/>
    </source>
</evidence>
<dbReference type="InterPro" id="IPR036291">
    <property type="entry name" value="NAD(P)-bd_dom_sf"/>
</dbReference>
<dbReference type="AlphaFoldDB" id="A0AA39CPF8"/>
<feature type="region of interest" description="Disordered" evidence="1">
    <location>
        <begin position="282"/>
        <end position="303"/>
    </location>
</feature>
<name>A0AA39CPF8_9EURO</name>
<reference evidence="2" key="1">
    <citation type="submission" date="2022-10" db="EMBL/GenBank/DDBJ databases">
        <title>Culturing micro-colonial fungi from biological soil crusts in the Mojave desert and describing Neophaeococcomyces mojavensis, and introducing the new genera and species Taxawa tesnikishii.</title>
        <authorList>
            <person name="Kurbessoian T."/>
            <person name="Stajich J.E."/>
        </authorList>
    </citation>
    <scope>NUCLEOTIDE SEQUENCE</scope>
    <source>
        <strain evidence="2">TK_41</strain>
    </source>
</reference>
<dbReference type="SUPFAM" id="SSF51735">
    <property type="entry name" value="NAD(P)-binding Rossmann-fold domains"/>
    <property type="match status" value="1"/>
</dbReference>
<dbReference type="PANTHER" id="PTHR42808:SF4">
    <property type="entry name" value="SHORT CHAIN DEHYDROGENASE"/>
    <property type="match status" value="1"/>
</dbReference>
<proteinExistence type="predicted"/>
<evidence type="ECO:0008006" key="4">
    <source>
        <dbReference type="Google" id="ProtNLM"/>
    </source>
</evidence>
<keyword evidence="3" id="KW-1185">Reference proteome</keyword>
<accession>A0AA39CPF8</accession>